<keyword evidence="6 13" id="KW-0441">Lipid A biosynthesis</keyword>
<dbReference type="OrthoDB" id="9766423at2"/>
<dbReference type="UniPathway" id="UPA00359">
    <property type="reaction ID" value="UER00482"/>
</dbReference>
<evidence type="ECO:0000256" key="4">
    <source>
        <dbReference type="ARBA" id="ARBA00016436"/>
    </source>
</evidence>
<protein>
    <recommendedName>
        <fullName evidence="4 13">Tetraacyldisaccharide 4'-kinase</fullName>
        <ecNumber evidence="3 13">2.7.1.130</ecNumber>
    </recommendedName>
    <alternativeName>
        <fullName evidence="12 13">Lipid A 4'-kinase</fullName>
    </alternativeName>
</protein>
<evidence type="ECO:0000256" key="10">
    <source>
        <dbReference type="ARBA" id="ARBA00022840"/>
    </source>
</evidence>
<evidence type="ECO:0000256" key="3">
    <source>
        <dbReference type="ARBA" id="ARBA00012071"/>
    </source>
</evidence>
<evidence type="ECO:0000256" key="11">
    <source>
        <dbReference type="ARBA" id="ARBA00023098"/>
    </source>
</evidence>
<evidence type="ECO:0000256" key="12">
    <source>
        <dbReference type="ARBA" id="ARBA00029757"/>
    </source>
</evidence>
<evidence type="ECO:0000313" key="15">
    <source>
        <dbReference type="EMBL" id="QED23450.1"/>
    </source>
</evidence>
<accession>A0A5B8XDZ5</accession>
<keyword evidence="5 13" id="KW-0444">Lipid biosynthesis</keyword>
<comment type="pathway">
    <text evidence="2 13">Glycolipid biosynthesis; lipid IV(A) biosynthesis; lipid IV(A) from (3R)-3-hydroxytetradecanoyl-[acyl-carrier-protein] and UDP-N-acetyl-alpha-D-glucosamine: step 6/6.</text>
</comment>
<evidence type="ECO:0000256" key="13">
    <source>
        <dbReference type="HAMAP-Rule" id="MF_00409"/>
    </source>
</evidence>
<reference evidence="15 16" key="1">
    <citation type="journal article" date="2019" name="ISME J.">
        <title>Deianiraea, an extracellular bacterium associated with the ciliate Paramecium, suggests an alternative scenario for the evolution of Rickettsiales.</title>
        <authorList>
            <person name="Castelli M."/>
            <person name="Sabaneyeva E."/>
            <person name="Lanzoni O."/>
            <person name="Lebedeva N."/>
            <person name="Floriano A.M."/>
            <person name="Gaiarsa S."/>
            <person name="Benken K."/>
            <person name="Modeo L."/>
            <person name="Bandi C."/>
            <person name="Potekhin A."/>
            <person name="Sassera D."/>
            <person name="Petroni G."/>
        </authorList>
    </citation>
    <scope>NUCLEOTIDE SEQUENCE [LARGE SCALE GENOMIC DNA]</scope>
    <source>
        <strain evidence="15">CyL4-1</strain>
    </source>
</reference>
<evidence type="ECO:0000256" key="5">
    <source>
        <dbReference type="ARBA" id="ARBA00022516"/>
    </source>
</evidence>
<dbReference type="EMBL" id="CP029077">
    <property type="protein sequence ID" value="QED23450.1"/>
    <property type="molecule type" value="Genomic_DNA"/>
</dbReference>
<dbReference type="AlphaFoldDB" id="A0A5B8XDZ5"/>
<feature type="transmembrane region" description="Helical" evidence="14">
    <location>
        <begin position="28"/>
        <end position="52"/>
    </location>
</feature>
<evidence type="ECO:0000256" key="6">
    <source>
        <dbReference type="ARBA" id="ARBA00022556"/>
    </source>
</evidence>
<dbReference type="EC" id="2.7.1.130" evidence="3 13"/>
<dbReference type="InterPro" id="IPR003758">
    <property type="entry name" value="LpxK"/>
</dbReference>
<dbReference type="NCBIfam" id="TIGR00682">
    <property type="entry name" value="lpxK"/>
    <property type="match status" value="1"/>
</dbReference>
<sequence>MDFYFLLYIISQIVYKILKTPEFFYKNIGTISIALMPLSILYSLIYIILYYYKRFFCSKTLDINAKIICVGNLTLGGSGKTEICLSIGRILNDAGCKFCYLTKGYGRKSIDNLSIAKGFLTDDYEKYGDEPILLAEVADTYIFRDRIEFLLSNEAKNYDYIIMDDGLHDNRFKKDITIALFDEKYLDGNGQIVPSGPKRCPYFLYSKKIDYIIYTNSFYNKRSASIESILQPKSVFFSKILHKNKIANGDYIAFSGLGINEKFFSYLEKNNIKIVKKISFADHFAYKESDFEKLIDIQKTMKCQGIITTSKDFVKISEKFRKYFVEFKIFHVIESFDIEVKKIIS</sequence>
<keyword evidence="7 13" id="KW-0808">Transferase</keyword>
<dbReference type="Proteomes" id="UP000321934">
    <property type="component" value="Chromosome"/>
</dbReference>
<feature type="binding site" evidence="13">
    <location>
        <begin position="74"/>
        <end position="81"/>
    </location>
    <ligand>
        <name>ATP</name>
        <dbReference type="ChEBI" id="CHEBI:30616"/>
    </ligand>
</feature>
<keyword evidence="14" id="KW-1133">Transmembrane helix</keyword>
<gene>
    <name evidence="13" type="primary">lpxK</name>
    <name evidence="15" type="ORF">Deia_00658</name>
</gene>
<organism evidence="15 16">
    <name type="scientific">Candidatus Deianiraea vastatrix</name>
    <dbReference type="NCBI Taxonomy" id="2163644"/>
    <lineage>
        <taxon>Bacteria</taxon>
        <taxon>Pseudomonadati</taxon>
        <taxon>Pseudomonadota</taxon>
        <taxon>Alphaproteobacteria</taxon>
        <taxon>Rickettsiales</taxon>
        <taxon>Candidatus Deianiraeaceae</taxon>
        <taxon>Candidatus Deianiraea</taxon>
    </lineage>
</organism>
<name>A0A5B8XDZ5_9RICK</name>
<dbReference type="InterPro" id="IPR027417">
    <property type="entry name" value="P-loop_NTPase"/>
</dbReference>
<evidence type="ECO:0000256" key="2">
    <source>
        <dbReference type="ARBA" id="ARBA00004870"/>
    </source>
</evidence>
<dbReference type="SUPFAM" id="SSF52540">
    <property type="entry name" value="P-loop containing nucleoside triphosphate hydrolases"/>
    <property type="match status" value="1"/>
</dbReference>
<evidence type="ECO:0000256" key="14">
    <source>
        <dbReference type="SAM" id="Phobius"/>
    </source>
</evidence>
<keyword evidence="11 13" id="KW-0443">Lipid metabolism</keyword>
<dbReference type="GO" id="GO:0009029">
    <property type="term" value="F:lipid-A 4'-kinase activity"/>
    <property type="evidence" value="ECO:0007669"/>
    <property type="project" value="UniProtKB-UniRule"/>
</dbReference>
<dbReference type="PANTHER" id="PTHR42724">
    <property type="entry name" value="TETRAACYLDISACCHARIDE 4'-KINASE"/>
    <property type="match status" value="1"/>
</dbReference>
<evidence type="ECO:0000313" key="16">
    <source>
        <dbReference type="Proteomes" id="UP000321934"/>
    </source>
</evidence>
<dbReference type="GO" id="GO:0005524">
    <property type="term" value="F:ATP binding"/>
    <property type="evidence" value="ECO:0007669"/>
    <property type="project" value="UniProtKB-UniRule"/>
</dbReference>
<dbReference type="PANTHER" id="PTHR42724:SF1">
    <property type="entry name" value="TETRAACYLDISACCHARIDE 4'-KINASE, MITOCHONDRIAL-RELATED"/>
    <property type="match status" value="1"/>
</dbReference>
<comment type="similarity">
    <text evidence="13">Belongs to the LpxK family.</text>
</comment>
<dbReference type="GO" id="GO:0009244">
    <property type="term" value="P:lipopolysaccharide core region biosynthetic process"/>
    <property type="evidence" value="ECO:0007669"/>
    <property type="project" value="TreeGrafter"/>
</dbReference>
<dbReference type="GO" id="GO:0009245">
    <property type="term" value="P:lipid A biosynthetic process"/>
    <property type="evidence" value="ECO:0007669"/>
    <property type="project" value="UniProtKB-UniRule"/>
</dbReference>
<comment type="function">
    <text evidence="1 13">Transfers the gamma-phosphate of ATP to the 4'-position of a tetraacyldisaccharide 1-phosphate intermediate (termed DS-1-P) to form tetraacyldisaccharide 1,4'-bis-phosphate (lipid IVA).</text>
</comment>
<keyword evidence="8 13" id="KW-0547">Nucleotide-binding</keyword>
<keyword evidence="10 13" id="KW-0067">ATP-binding</keyword>
<comment type="catalytic activity">
    <reaction evidence="13">
        <text>a lipid A disaccharide + ATP = a lipid IVA + ADP + H(+)</text>
        <dbReference type="Rhea" id="RHEA:67840"/>
        <dbReference type="ChEBI" id="CHEBI:15378"/>
        <dbReference type="ChEBI" id="CHEBI:30616"/>
        <dbReference type="ChEBI" id="CHEBI:176343"/>
        <dbReference type="ChEBI" id="CHEBI:176425"/>
        <dbReference type="ChEBI" id="CHEBI:456216"/>
        <dbReference type="EC" id="2.7.1.130"/>
    </reaction>
</comment>
<keyword evidence="16" id="KW-1185">Reference proteome</keyword>
<dbReference type="Pfam" id="PF02606">
    <property type="entry name" value="LpxK"/>
    <property type="match status" value="1"/>
</dbReference>
<dbReference type="HAMAP" id="MF_00409">
    <property type="entry name" value="LpxK"/>
    <property type="match status" value="1"/>
</dbReference>
<keyword evidence="14" id="KW-0812">Transmembrane</keyword>
<evidence type="ECO:0000256" key="1">
    <source>
        <dbReference type="ARBA" id="ARBA00002274"/>
    </source>
</evidence>
<keyword evidence="9 13" id="KW-0418">Kinase</keyword>
<evidence type="ECO:0000256" key="7">
    <source>
        <dbReference type="ARBA" id="ARBA00022679"/>
    </source>
</evidence>
<evidence type="ECO:0000256" key="8">
    <source>
        <dbReference type="ARBA" id="ARBA00022741"/>
    </source>
</evidence>
<evidence type="ECO:0000256" key="9">
    <source>
        <dbReference type="ARBA" id="ARBA00022777"/>
    </source>
</evidence>
<keyword evidence="14" id="KW-0472">Membrane</keyword>
<dbReference type="GO" id="GO:0005886">
    <property type="term" value="C:plasma membrane"/>
    <property type="evidence" value="ECO:0007669"/>
    <property type="project" value="TreeGrafter"/>
</dbReference>
<proteinExistence type="inferred from homology"/>